<evidence type="ECO:0000256" key="2">
    <source>
        <dbReference type="ARBA" id="ARBA00004749"/>
    </source>
</evidence>
<dbReference type="PANTHER" id="PTHR43876:SF8">
    <property type="entry name" value="2-OCTAPRENYL-6-METHOXYPHENOL HYDROXYLASE"/>
    <property type="match status" value="1"/>
</dbReference>
<accession>A0ABP3U317</accession>
<dbReference type="NCBIfam" id="TIGR01988">
    <property type="entry name" value="Ubi-OHases"/>
    <property type="match status" value="1"/>
</dbReference>
<dbReference type="Pfam" id="PF01494">
    <property type="entry name" value="FAD_binding_3"/>
    <property type="match status" value="1"/>
</dbReference>
<dbReference type="InterPro" id="IPR036188">
    <property type="entry name" value="FAD/NAD-bd_sf"/>
</dbReference>
<dbReference type="SUPFAM" id="SSF51905">
    <property type="entry name" value="FAD/NAD(P)-binding domain"/>
    <property type="match status" value="1"/>
</dbReference>
<sequence length="404" mass="43113">MNETCDVLIIGGGLVGASLAIALDGAGLRVALAEAVPPRLDLQPSYDERNLALARASVNALEALGVLNAAASQATPIRRIHVSRRGDFGAVRMDAGELGLPAFGAVLPARELGNALLRRLDGCAELARIAPAQAVAIDAGTDAVEVELRSGDATRRVRTRLLVGADGTESFVRGAFGIDAIRHDYAQSAFVTTLTTEKPLDGTAYERFTDSGPVALLPLGERRAGLVLTVPAADAERVAALDDEAFIAFVHERFGWRAGRLSRPGKRKPYPLARRLAERTIAPRTVLVGNAAQTVHPIGAQGFNLGLRDALTLAELLREAVATNSDPGDAALLARHVERRASDREATTAFSDDLVRLMGNDFLPLRLLRSLGFHALDRIAPLKRRFALRGMGFRGDVPTLSLLR</sequence>
<evidence type="ECO:0000256" key="3">
    <source>
        <dbReference type="ARBA" id="ARBA00005349"/>
    </source>
</evidence>
<dbReference type="NCBIfam" id="NF004356">
    <property type="entry name" value="PRK05732.1"/>
    <property type="match status" value="1"/>
</dbReference>
<evidence type="ECO:0000259" key="8">
    <source>
        <dbReference type="Pfam" id="PF01494"/>
    </source>
</evidence>
<gene>
    <name evidence="9" type="primary">ubiH</name>
    <name evidence="9" type="ORF">GCM10009105_33070</name>
</gene>
<dbReference type="PRINTS" id="PR00420">
    <property type="entry name" value="RNGMNOXGNASE"/>
</dbReference>
<comment type="pathway">
    <text evidence="2">Cofactor biosynthesis; ubiquinone biosynthesis.</text>
</comment>
<dbReference type="InterPro" id="IPR002938">
    <property type="entry name" value="FAD-bd"/>
</dbReference>
<comment type="cofactor">
    <cofactor evidence="1">
        <name>FAD</name>
        <dbReference type="ChEBI" id="CHEBI:57692"/>
    </cofactor>
</comment>
<evidence type="ECO:0000256" key="5">
    <source>
        <dbReference type="ARBA" id="ARBA00022827"/>
    </source>
</evidence>
<dbReference type="RefSeq" id="WP_343793150.1">
    <property type="nucleotide sequence ID" value="NZ_BAAAEU010000024.1"/>
</dbReference>
<evidence type="ECO:0000313" key="10">
    <source>
        <dbReference type="Proteomes" id="UP001501523"/>
    </source>
</evidence>
<dbReference type="InterPro" id="IPR010971">
    <property type="entry name" value="UbiH/COQ6"/>
</dbReference>
<proteinExistence type="inferred from homology"/>
<comment type="caution">
    <text evidence="9">The sequence shown here is derived from an EMBL/GenBank/DDBJ whole genome shotgun (WGS) entry which is preliminary data.</text>
</comment>
<evidence type="ECO:0000256" key="1">
    <source>
        <dbReference type="ARBA" id="ARBA00001974"/>
    </source>
</evidence>
<dbReference type="Gene3D" id="3.50.50.60">
    <property type="entry name" value="FAD/NAD(P)-binding domain"/>
    <property type="match status" value="2"/>
</dbReference>
<reference evidence="10" key="1">
    <citation type="journal article" date="2019" name="Int. J. Syst. Evol. Microbiol.">
        <title>The Global Catalogue of Microorganisms (GCM) 10K type strain sequencing project: providing services to taxonomists for standard genome sequencing and annotation.</title>
        <authorList>
            <consortium name="The Broad Institute Genomics Platform"/>
            <consortium name="The Broad Institute Genome Sequencing Center for Infectious Disease"/>
            <person name="Wu L."/>
            <person name="Ma J."/>
        </authorList>
    </citation>
    <scope>NUCLEOTIDE SEQUENCE [LARGE SCALE GENOMIC DNA]</scope>
    <source>
        <strain evidence="10">JCM 15421</strain>
    </source>
</reference>
<evidence type="ECO:0000313" key="9">
    <source>
        <dbReference type="EMBL" id="GAA0722134.1"/>
    </source>
</evidence>
<dbReference type="NCBIfam" id="TIGR01984">
    <property type="entry name" value="UbiH"/>
    <property type="match status" value="1"/>
</dbReference>
<evidence type="ECO:0000256" key="6">
    <source>
        <dbReference type="ARBA" id="ARBA00023002"/>
    </source>
</evidence>
<organism evidence="9 10">
    <name type="scientific">Dokdonella soli</name>
    <dbReference type="NCBI Taxonomy" id="529810"/>
    <lineage>
        <taxon>Bacteria</taxon>
        <taxon>Pseudomonadati</taxon>
        <taxon>Pseudomonadota</taxon>
        <taxon>Gammaproteobacteria</taxon>
        <taxon>Lysobacterales</taxon>
        <taxon>Rhodanobacteraceae</taxon>
        <taxon>Dokdonella</taxon>
    </lineage>
</organism>
<dbReference type="InterPro" id="IPR051205">
    <property type="entry name" value="UbiH/COQ6_monooxygenase"/>
</dbReference>
<keyword evidence="5" id="KW-0274">FAD</keyword>
<dbReference type="EMBL" id="BAAAEU010000024">
    <property type="protein sequence ID" value="GAA0722134.1"/>
    <property type="molecule type" value="Genomic_DNA"/>
</dbReference>
<evidence type="ECO:0000256" key="4">
    <source>
        <dbReference type="ARBA" id="ARBA00022630"/>
    </source>
</evidence>
<protein>
    <submittedName>
        <fullName evidence="9">2-octaprenyl-6-methoxyphenyl hydroxylase</fullName>
    </submittedName>
</protein>
<evidence type="ECO:0000256" key="7">
    <source>
        <dbReference type="ARBA" id="ARBA00023033"/>
    </source>
</evidence>
<dbReference type="InterPro" id="IPR011295">
    <property type="entry name" value="UbiH"/>
</dbReference>
<dbReference type="Proteomes" id="UP001501523">
    <property type="component" value="Unassembled WGS sequence"/>
</dbReference>
<feature type="domain" description="FAD-binding" evidence="8">
    <location>
        <begin position="5"/>
        <end position="341"/>
    </location>
</feature>
<keyword evidence="6" id="KW-0560">Oxidoreductase</keyword>
<dbReference type="PANTHER" id="PTHR43876">
    <property type="entry name" value="UBIQUINONE BIOSYNTHESIS MONOOXYGENASE COQ6, MITOCHONDRIAL"/>
    <property type="match status" value="1"/>
</dbReference>
<name>A0ABP3U317_9GAMM</name>
<comment type="similarity">
    <text evidence="3">Belongs to the UbiH/COQ6 family.</text>
</comment>
<keyword evidence="4" id="KW-0285">Flavoprotein</keyword>
<keyword evidence="7" id="KW-0503">Monooxygenase</keyword>
<keyword evidence="10" id="KW-1185">Reference proteome</keyword>